<dbReference type="AlphaFoldDB" id="X1Q7Y7"/>
<protein>
    <recommendedName>
        <fullName evidence="3">Dipeptidylpeptidase IV N-terminal domain-containing protein</fullName>
    </recommendedName>
</protein>
<name>X1Q7Y7_9ZZZZ</name>
<comment type="similarity">
    <text evidence="1">Belongs to the TolB family.</text>
</comment>
<evidence type="ECO:0000256" key="1">
    <source>
        <dbReference type="ARBA" id="ARBA00009820"/>
    </source>
</evidence>
<evidence type="ECO:0008006" key="3">
    <source>
        <dbReference type="Google" id="ProtNLM"/>
    </source>
</evidence>
<organism evidence="2">
    <name type="scientific">marine sediment metagenome</name>
    <dbReference type="NCBI Taxonomy" id="412755"/>
    <lineage>
        <taxon>unclassified sequences</taxon>
        <taxon>metagenomes</taxon>
        <taxon>ecological metagenomes</taxon>
    </lineage>
</organism>
<feature type="non-terminal residue" evidence="2">
    <location>
        <position position="183"/>
    </location>
</feature>
<gene>
    <name evidence="2" type="ORF">S06H3_60693</name>
</gene>
<comment type="caution">
    <text evidence="2">The sequence shown here is derived from an EMBL/GenBank/DDBJ whole genome shotgun (WGS) entry which is preliminary data.</text>
</comment>
<proteinExistence type="inferred from homology"/>
<dbReference type="InterPro" id="IPR011042">
    <property type="entry name" value="6-blade_b-propeller_TolB-like"/>
</dbReference>
<dbReference type="Pfam" id="PF07676">
    <property type="entry name" value="PD40"/>
    <property type="match status" value="2"/>
</dbReference>
<dbReference type="EMBL" id="BARV01039639">
    <property type="protein sequence ID" value="GAI47165.1"/>
    <property type="molecule type" value="Genomic_DNA"/>
</dbReference>
<dbReference type="Gene3D" id="2.120.10.30">
    <property type="entry name" value="TolB, C-terminal domain"/>
    <property type="match status" value="1"/>
</dbReference>
<evidence type="ECO:0000313" key="2">
    <source>
        <dbReference type="EMBL" id="GAI47165.1"/>
    </source>
</evidence>
<sequence>EINMKPNFPIEGRIIFHSNLDGDNEIYLMTKTEIKKLTDNTWNDEYPVWSLDGKKIAFTANPEGNYDIFTMNPDGSEITAITFSPSDEKDPSWFPDGKRIAYTRETKKFLRKQLLIFQVDIDTKKTKRIIPRYSKGHAIPHISPTEPLLTFTGKRTIGWDSALYDMRKNEVKFLDKGGKSCRA</sequence>
<dbReference type="PANTHER" id="PTHR36842:SF1">
    <property type="entry name" value="PROTEIN TOLB"/>
    <property type="match status" value="1"/>
</dbReference>
<dbReference type="PANTHER" id="PTHR36842">
    <property type="entry name" value="PROTEIN TOLB HOMOLOG"/>
    <property type="match status" value="1"/>
</dbReference>
<feature type="non-terminal residue" evidence="2">
    <location>
        <position position="1"/>
    </location>
</feature>
<reference evidence="2" key="1">
    <citation type="journal article" date="2014" name="Front. Microbiol.">
        <title>High frequency of phylogenetically diverse reductive dehalogenase-homologous genes in deep subseafloor sedimentary metagenomes.</title>
        <authorList>
            <person name="Kawai M."/>
            <person name="Futagami T."/>
            <person name="Toyoda A."/>
            <person name="Takaki Y."/>
            <person name="Nishi S."/>
            <person name="Hori S."/>
            <person name="Arai W."/>
            <person name="Tsubouchi T."/>
            <person name="Morono Y."/>
            <person name="Uchiyama I."/>
            <person name="Ito T."/>
            <person name="Fujiyama A."/>
            <person name="Inagaki F."/>
            <person name="Takami H."/>
        </authorList>
    </citation>
    <scope>NUCLEOTIDE SEQUENCE</scope>
    <source>
        <strain evidence="2">Expedition CK06-06</strain>
    </source>
</reference>
<dbReference type="SUPFAM" id="SSF69304">
    <property type="entry name" value="Tricorn protease N-terminal domain"/>
    <property type="match status" value="1"/>
</dbReference>
<dbReference type="InterPro" id="IPR011659">
    <property type="entry name" value="WD40"/>
</dbReference>
<accession>X1Q7Y7</accession>